<comment type="caution">
    <text evidence="2">The sequence shown here is derived from an EMBL/GenBank/DDBJ whole genome shotgun (WGS) entry which is preliminary data.</text>
</comment>
<dbReference type="VEuPathDB" id="FungiDB:CC1G_13771"/>
<dbReference type="OMA" id="CYRTMPY"/>
<accession>D6RKB8</accession>
<evidence type="ECO:0000313" key="3">
    <source>
        <dbReference type="Proteomes" id="UP000001861"/>
    </source>
</evidence>
<dbReference type="RefSeq" id="XP_002912239.1">
    <property type="nucleotide sequence ID" value="XM_002912193.1"/>
</dbReference>
<dbReference type="KEGG" id="cci:CC1G_13771"/>
<proteinExistence type="predicted"/>
<protein>
    <submittedName>
        <fullName evidence="2">Uncharacterized protein</fullName>
    </submittedName>
</protein>
<reference evidence="2 3" key="1">
    <citation type="journal article" date="2010" name="Proc. Natl. Acad. Sci. U.S.A.">
        <title>Insights into evolution of multicellular fungi from the assembled chromosomes of the mushroom Coprinopsis cinerea (Coprinus cinereus).</title>
        <authorList>
            <person name="Stajich J.E."/>
            <person name="Wilke S.K."/>
            <person name="Ahren D."/>
            <person name="Au C.H."/>
            <person name="Birren B.W."/>
            <person name="Borodovsky M."/>
            <person name="Burns C."/>
            <person name="Canback B."/>
            <person name="Casselton L.A."/>
            <person name="Cheng C.K."/>
            <person name="Deng J."/>
            <person name="Dietrich F.S."/>
            <person name="Fargo D.C."/>
            <person name="Farman M.L."/>
            <person name="Gathman A.C."/>
            <person name="Goldberg J."/>
            <person name="Guigo R."/>
            <person name="Hoegger P.J."/>
            <person name="Hooker J.B."/>
            <person name="Huggins A."/>
            <person name="James T.Y."/>
            <person name="Kamada T."/>
            <person name="Kilaru S."/>
            <person name="Kodira C."/>
            <person name="Kues U."/>
            <person name="Kupfer D."/>
            <person name="Kwan H.S."/>
            <person name="Lomsadze A."/>
            <person name="Li W."/>
            <person name="Lilly W.W."/>
            <person name="Ma L.J."/>
            <person name="Mackey A.J."/>
            <person name="Manning G."/>
            <person name="Martin F."/>
            <person name="Muraguchi H."/>
            <person name="Natvig D.O."/>
            <person name="Palmerini H."/>
            <person name="Ramesh M.A."/>
            <person name="Rehmeyer C.J."/>
            <person name="Roe B.A."/>
            <person name="Shenoy N."/>
            <person name="Stanke M."/>
            <person name="Ter-Hovhannisyan V."/>
            <person name="Tunlid A."/>
            <person name="Velagapudi R."/>
            <person name="Vision T.J."/>
            <person name="Zeng Q."/>
            <person name="Zolan M.E."/>
            <person name="Pukkila P.J."/>
        </authorList>
    </citation>
    <scope>NUCLEOTIDE SEQUENCE [LARGE SCALE GENOMIC DNA]</scope>
    <source>
        <strain evidence="3">Okayama-7 / 130 / ATCC MYA-4618 / FGSC 9003</strain>
    </source>
</reference>
<sequence>MALNGQKSYRVFLGAPPASALNSEATYHWQTFSSGSLPSQPALTKIISRTESFFLPPATLEAASRRISLIYQNAIFDQSVEDEDQSLREDSIRREGSTLISWPPTEPQEQNDKNEGLTFLLTSQEEISKVNSTTGFGLLDSTRYETQGETQSYGNYSDSSSIARFPTFHFNIQALTPLSYKIPPRTRSVKVNALLAVLEVEGPDKIRIKKGPDAGKEVGILKMILGDELGNVAKLTAWREVADEWGGINEEPGTKRGDIIHLENVLMACEQGMSPTLTASPNLKSKMTICYRTLPYTHEDGRLRPDLRLGDSDPCVRRVAAVVQWFENMIGLPGR</sequence>
<gene>
    <name evidence="2" type="ORF">CC1G_13771</name>
</gene>
<keyword evidence="3" id="KW-1185">Reference proteome</keyword>
<dbReference type="OrthoDB" id="2570580at2759"/>
<dbReference type="eggNOG" id="ENOG502SKCC">
    <property type="taxonomic scope" value="Eukaryota"/>
</dbReference>
<feature type="region of interest" description="Disordered" evidence="1">
    <location>
        <begin position="82"/>
        <end position="112"/>
    </location>
</feature>
<dbReference type="Proteomes" id="UP000001861">
    <property type="component" value="Unassembled WGS sequence"/>
</dbReference>
<evidence type="ECO:0000256" key="1">
    <source>
        <dbReference type="SAM" id="MobiDB-lite"/>
    </source>
</evidence>
<dbReference type="GeneID" id="6012140"/>
<dbReference type="STRING" id="240176.D6RKB8"/>
<dbReference type="HOGENOM" id="CLU_069053_0_0_1"/>
<dbReference type="AlphaFoldDB" id="D6RKB8"/>
<dbReference type="EMBL" id="AACS02000001">
    <property type="protein sequence ID" value="EFI28745.1"/>
    <property type="molecule type" value="Genomic_DNA"/>
</dbReference>
<dbReference type="InParanoid" id="D6RKB8"/>
<evidence type="ECO:0000313" key="2">
    <source>
        <dbReference type="EMBL" id="EFI28745.1"/>
    </source>
</evidence>
<name>D6RKB8_COPC7</name>
<organism evidence="2 3">
    <name type="scientific">Coprinopsis cinerea (strain Okayama-7 / 130 / ATCC MYA-4618 / FGSC 9003)</name>
    <name type="common">Inky cap fungus</name>
    <name type="synonym">Hormographiella aspergillata</name>
    <dbReference type="NCBI Taxonomy" id="240176"/>
    <lineage>
        <taxon>Eukaryota</taxon>
        <taxon>Fungi</taxon>
        <taxon>Dikarya</taxon>
        <taxon>Basidiomycota</taxon>
        <taxon>Agaricomycotina</taxon>
        <taxon>Agaricomycetes</taxon>
        <taxon>Agaricomycetidae</taxon>
        <taxon>Agaricales</taxon>
        <taxon>Agaricineae</taxon>
        <taxon>Psathyrellaceae</taxon>
        <taxon>Coprinopsis</taxon>
    </lineage>
</organism>
<feature type="compositionally biased region" description="Basic and acidic residues" evidence="1">
    <location>
        <begin position="85"/>
        <end position="96"/>
    </location>
</feature>